<dbReference type="Proteomes" id="UP001320706">
    <property type="component" value="Unassembled WGS sequence"/>
</dbReference>
<evidence type="ECO:0000313" key="2">
    <source>
        <dbReference type="Proteomes" id="UP001320706"/>
    </source>
</evidence>
<reference evidence="1" key="1">
    <citation type="submission" date="2024-02" db="EMBL/GenBank/DDBJ databases">
        <title>Metagenome Assembled Genome of Zalaria obscura JY119.</title>
        <authorList>
            <person name="Vighnesh L."/>
            <person name="Jagadeeshwari U."/>
            <person name="Venkata Ramana C."/>
            <person name="Sasikala C."/>
        </authorList>
    </citation>
    <scope>NUCLEOTIDE SEQUENCE</scope>
    <source>
        <strain evidence="1">JY119</strain>
    </source>
</reference>
<comment type="caution">
    <text evidence="1">The sequence shown here is derived from an EMBL/GenBank/DDBJ whole genome shotgun (WGS) entry which is preliminary data.</text>
</comment>
<organism evidence="1 2">
    <name type="scientific">Zalaria obscura</name>
    <dbReference type="NCBI Taxonomy" id="2024903"/>
    <lineage>
        <taxon>Eukaryota</taxon>
        <taxon>Fungi</taxon>
        <taxon>Dikarya</taxon>
        <taxon>Ascomycota</taxon>
        <taxon>Pezizomycotina</taxon>
        <taxon>Dothideomycetes</taxon>
        <taxon>Dothideomycetidae</taxon>
        <taxon>Dothideales</taxon>
        <taxon>Zalariaceae</taxon>
        <taxon>Zalaria</taxon>
    </lineage>
</organism>
<dbReference type="EMBL" id="JAMKPW020000016">
    <property type="protein sequence ID" value="KAK8210184.1"/>
    <property type="molecule type" value="Genomic_DNA"/>
</dbReference>
<keyword evidence="2" id="KW-1185">Reference proteome</keyword>
<name>A0ACC3SEF8_9PEZI</name>
<protein>
    <submittedName>
        <fullName evidence="1">Uncharacterized protein</fullName>
    </submittedName>
</protein>
<sequence length="473" mass="54088">MSRAVSHNAACTGRRSMDSDYEYGPKDSDSDFSDRSYHSHSTAPTDYSARPPPLDHDECSEKLRQLKLQGARHYEHAYPPPTYPQQEYSEGRDSSASVGTYASTVESVADLEDDMPEYEVPQYKREYFHPNVIPATPSDFTELFPSSRRLEISHDDTTSDGNMNLRVDTIVRSSRGKELKLTLFHLRMHDLKNREFSLRRYCRDSGREVCHSVRKYQKPAAERRPGFSRSVSNALASFRSKSDSKTPTQASLKRSDSGYASLQSEEIADVEGRPQSAGGLSACRTPIPTNTTKLEFSNYAQLEVKRRGTKSGKRYEFEHWGSNYVWRRIVKTDGEGKEISYHLYHDGNDRSLAHIRPEIMDAEHEREERSKGGWVPPCYMRITDETLLRSNTDISDVVVASGLIALVDDCIKRQFHTKQARQILIPVPKFKMDMEYVGPKKLINEVFNRPTTRTRSSTTTPRRTPLRQTSHRS</sequence>
<evidence type="ECO:0000313" key="1">
    <source>
        <dbReference type="EMBL" id="KAK8210184.1"/>
    </source>
</evidence>
<accession>A0ACC3SEF8</accession>
<gene>
    <name evidence="1" type="ORF">M8818_003672</name>
</gene>
<proteinExistence type="predicted"/>